<proteinExistence type="predicted"/>
<organism evidence="1 2">
    <name type="scientific">Trifolium subterraneum</name>
    <name type="common">Subterranean clover</name>
    <dbReference type="NCBI Taxonomy" id="3900"/>
    <lineage>
        <taxon>Eukaryota</taxon>
        <taxon>Viridiplantae</taxon>
        <taxon>Streptophyta</taxon>
        <taxon>Embryophyta</taxon>
        <taxon>Tracheophyta</taxon>
        <taxon>Spermatophyta</taxon>
        <taxon>Magnoliopsida</taxon>
        <taxon>eudicotyledons</taxon>
        <taxon>Gunneridae</taxon>
        <taxon>Pentapetalae</taxon>
        <taxon>rosids</taxon>
        <taxon>fabids</taxon>
        <taxon>Fabales</taxon>
        <taxon>Fabaceae</taxon>
        <taxon>Papilionoideae</taxon>
        <taxon>50 kb inversion clade</taxon>
        <taxon>NPAAA clade</taxon>
        <taxon>Hologalegina</taxon>
        <taxon>IRL clade</taxon>
        <taxon>Trifolieae</taxon>
        <taxon>Trifolium</taxon>
    </lineage>
</organism>
<protein>
    <submittedName>
        <fullName evidence="1">Uncharacterized protein</fullName>
    </submittedName>
</protein>
<evidence type="ECO:0000313" key="2">
    <source>
        <dbReference type="Proteomes" id="UP000242715"/>
    </source>
</evidence>
<gene>
    <name evidence="1" type="ORF">TSUD_295030</name>
</gene>
<sequence length="68" mass="7771">MEFEEAQDNLCAIRLLYKLLEDNINALKDSNSENVVERARVLLKSLLDVAVEIVFETHLKVLTLLNLS</sequence>
<reference evidence="2" key="1">
    <citation type="journal article" date="2017" name="Front. Plant Sci.">
        <title>Climate Clever Clovers: New Paradigm to Reduce the Environmental Footprint of Ruminants by Breeding Low Methanogenic Forages Utilizing Haplotype Variation.</title>
        <authorList>
            <person name="Kaur P."/>
            <person name="Appels R."/>
            <person name="Bayer P.E."/>
            <person name="Keeble-Gagnere G."/>
            <person name="Wang J."/>
            <person name="Hirakawa H."/>
            <person name="Shirasawa K."/>
            <person name="Vercoe P."/>
            <person name="Stefanova K."/>
            <person name="Durmic Z."/>
            <person name="Nichols P."/>
            <person name="Revell C."/>
            <person name="Isobe S.N."/>
            <person name="Edwards D."/>
            <person name="Erskine W."/>
        </authorList>
    </citation>
    <scope>NUCLEOTIDE SEQUENCE [LARGE SCALE GENOMIC DNA]</scope>
    <source>
        <strain evidence="2">cv. Daliak</strain>
    </source>
</reference>
<keyword evidence="2" id="KW-1185">Reference proteome</keyword>
<evidence type="ECO:0000313" key="1">
    <source>
        <dbReference type="EMBL" id="GAU35567.1"/>
    </source>
</evidence>
<dbReference type="Proteomes" id="UP000242715">
    <property type="component" value="Unassembled WGS sequence"/>
</dbReference>
<dbReference type="EMBL" id="DF973596">
    <property type="protein sequence ID" value="GAU35567.1"/>
    <property type="molecule type" value="Genomic_DNA"/>
</dbReference>
<dbReference type="AlphaFoldDB" id="A0A2Z6NZH0"/>
<name>A0A2Z6NZH0_TRISU</name>
<dbReference type="OrthoDB" id="1296610at2759"/>
<accession>A0A2Z6NZH0</accession>